<feature type="region of interest" description="Disordered" evidence="1">
    <location>
        <begin position="43"/>
        <end position="83"/>
    </location>
</feature>
<dbReference type="Proteomes" id="UP000451354">
    <property type="component" value="Chromosome"/>
</dbReference>
<evidence type="ECO:0000256" key="1">
    <source>
        <dbReference type="SAM" id="MobiDB-lite"/>
    </source>
</evidence>
<name>A0A6M5UD26_9MICO</name>
<feature type="compositionally biased region" description="Polar residues" evidence="1">
    <location>
        <begin position="45"/>
        <end position="57"/>
    </location>
</feature>
<proteinExistence type="predicted"/>
<evidence type="ECO:0000313" key="2">
    <source>
        <dbReference type="EMBL" id="QJW36467.1"/>
    </source>
</evidence>
<keyword evidence="3" id="KW-1185">Reference proteome</keyword>
<gene>
    <name evidence="2" type="ORF">FIC82_009940</name>
</gene>
<reference evidence="2 3" key="1">
    <citation type="journal article" date="2022" name="Int. J. Syst. Evol. Microbiol.">
        <title>Cellulosimicrobium protaetiae sp. nov., isolated from the gut of the larva of Protaetia brevitarsis seulensis.</title>
        <authorList>
            <person name="Le Han H."/>
            <person name="Nguyen T.T.H."/>
            <person name="Li Z."/>
            <person name="Shin N.R."/>
            <person name="Kim S.G."/>
        </authorList>
    </citation>
    <scope>NUCLEOTIDE SEQUENCE [LARGE SCALE GENOMIC DNA]</scope>
    <source>
        <strain evidence="2 3">BI34</strain>
    </source>
</reference>
<dbReference type="RefSeq" id="WP_154798444.1">
    <property type="nucleotide sequence ID" value="NZ_CP052757.1"/>
</dbReference>
<protein>
    <submittedName>
        <fullName evidence="2">Uncharacterized protein</fullName>
    </submittedName>
</protein>
<dbReference type="EMBL" id="CP052757">
    <property type="protein sequence ID" value="QJW36467.1"/>
    <property type="molecule type" value="Genomic_DNA"/>
</dbReference>
<accession>A0A6M5UD26</accession>
<sequence length="172" mass="18235">METDLLAEYPGMVPVSWDGDDAWLKSPHVLDIIEHLPVADAPQQPEITANDGGTNERSTTMSSTTTAPSIGVPRPAWATTDNGWSSDGGDGWNRIVSHRIGWPDGGGIEIEQFQAMDRAGNVTSDPIGIQIDLYNETLGGEASGDAAADAREFAAFLVQAAELVEKSSRLAA</sequence>
<dbReference type="KEGG" id="cprt:FIC82_009940"/>
<organism evidence="2 3">
    <name type="scientific">Cellulosimicrobium protaetiae</name>
    <dbReference type="NCBI Taxonomy" id="2587808"/>
    <lineage>
        <taxon>Bacteria</taxon>
        <taxon>Bacillati</taxon>
        <taxon>Actinomycetota</taxon>
        <taxon>Actinomycetes</taxon>
        <taxon>Micrococcales</taxon>
        <taxon>Promicromonosporaceae</taxon>
        <taxon>Cellulosimicrobium</taxon>
    </lineage>
</organism>
<dbReference type="AlphaFoldDB" id="A0A6M5UD26"/>
<evidence type="ECO:0000313" key="3">
    <source>
        <dbReference type="Proteomes" id="UP000451354"/>
    </source>
</evidence>